<keyword evidence="1" id="KW-1133">Transmembrane helix</keyword>
<protein>
    <submittedName>
        <fullName evidence="2">PilW family protein</fullName>
    </submittedName>
</protein>
<organism evidence="2 3">
    <name type="scientific">Uliginosibacterium sediminicola</name>
    <dbReference type="NCBI Taxonomy" id="2024550"/>
    <lineage>
        <taxon>Bacteria</taxon>
        <taxon>Pseudomonadati</taxon>
        <taxon>Pseudomonadota</taxon>
        <taxon>Betaproteobacteria</taxon>
        <taxon>Rhodocyclales</taxon>
        <taxon>Zoogloeaceae</taxon>
        <taxon>Uliginosibacterium</taxon>
    </lineage>
</organism>
<dbReference type="InterPro" id="IPR032092">
    <property type="entry name" value="PilW"/>
</dbReference>
<keyword evidence="3" id="KW-1185">Reference proteome</keyword>
<gene>
    <name evidence="2" type="ORF">ABDB84_05820</name>
</gene>
<evidence type="ECO:0000256" key="1">
    <source>
        <dbReference type="SAM" id="Phobius"/>
    </source>
</evidence>
<dbReference type="Proteomes" id="UP001410394">
    <property type="component" value="Unassembled WGS sequence"/>
</dbReference>
<evidence type="ECO:0000313" key="3">
    <source>
        <dbReference type="Proteomes" id="UP001410394"/>
    </source>
</evidence>
<keyword evidence="1" id="KW-0472">Membrane</keyword>
<proteinExistence type="predicted"/>
<name>A0ABU9YWP0_9RHOO</name>
<feature type="transmembrane region" description="Helical" evidence="1">
    <location>
        <begin position="6"/>
        <end position="24"/>
    </location>
</feature>
<accession>A0ABU9YWP0</accession>
<comment type="caution">
    <text evidence="2">The sequence shown here is derived from an EMBL/GenBank/DDBJ whole genome shotgun (WGS) entry which is preliminary data.</text>
</comment>
<dbReference type="RefSeq" id="WP_345918754.1">
    <property type="nucleotide sequence ID" value="NZ_JBDIVE010000002.1"/>
</dbReference>
<dbReference type="EMBL" id="JBDIVE010000002">
    <property type="protein sequence ID" value="MEN3067991.1"/>
    <property type="molecule type" value="Genomic_DNA"/>
</dbReference>
<reference evidence="2 3" key="1">
    <citation type="journal article" date="2018" name="Int. J. Syst. Evol. Microbiol.">
        <title>Uliginosibacterium sediminicola sp. nov., isolated from freshwater sediment.</title>
        <authorList>
            <person name="Hwang W.M."/>
            <person name="Kim S.M."/>
            <person name="Kang K."/>
            <person name="Ahn T.Y."/>
        </authorList>
    </citation>
    <scope>NUCLEOTIDE SEQUENCE [LARGE SCALE GENOMIC DNA]</scope>
    <source>
        <strain evidence="2 3">M1-21</strain>
    </source>
</reference>
<dbReference type="Pfam" id="PF16074">
    <property type="entry name" value="PilW"/>
    <property type="match status" value="1"/>
</dbReference>
<sequence>MSLIELLVAVIVGVVVSLAIYTVLVSAEGRKRTTTSVNDINQGGSYVQYILDRWLRSAGSGFASGVTMNGSSTVYPYGCKLYAANSSAGQLLPAANQLPAPFASISQTFRLTPVLIIPNGTTPGVSGQPSDVLVIMAGSAGASEMATAFSGFPTANTAELLNTVDFSANDLVLLSEIQPQASSSSTASANYVLPCMVQQVQSNGSGSTTLSLGGSYAAATIASRNMIDMSDQGGAFNLGNISAGRAPNFLVIGVGANNTLFSYDLLQTTASPKQAIADGVFEIHARYGLASGGAGTAVNTWIAPDTTTSSYSYSSLSGGTTAATNTLRQIRAVRVGIIMRTSLPERTASSAGGSAYVAPASLTLFSDLEAAGNSTCSDSAQNGSVLTSTGALRYTRCLGTSERNYRYRVLDFTVPLRNL</sequence>
<keyword evidence="1" id="KW-0812">Transmembrane</keyword>
<evidence type="ECO:0000313" key="2">
    <source>
        <dbReference type="EMBL" id="MEN3067991.1"/>
    </source>
</evidence>